<gene>
    <name evidence="11" type="ORF">C5167_044615</name>
</gene>
<evidence type="ECO:0000256" key="7">
    <source>
        <dbReference type="ARBA" id="ARBA00023295"/>
    </source>
</evidence>
<keyword evidence="8" id="KW-0624">Polysaccharide degradation</keyword>
<keyword evidence="5" id="KW-0136">Cellulose degradation</keyword>
<comment type="catalytic activity">
    <reaction evidence="1">
        <text>Endohydrolysis of (1-&gt;4)-beta-D-glucosidic linkages in cellulose, lichenin and cereal beta-D-glucans.</text>
        <dbReference type="EC" id="3.2.1.4"/>
    </reaction>
</comment>
<feature type="domain" description="Glycoside hydrolase family 9" evidence="10">
    <location>
        <begin position="123"/>
        <end position="487"/>
    </location>
</feature>
<keyword evidence="4" id="KW-0378">Hydrolase</keyword>
<evidence type="ECO:0000313" key="11">
    <source>
        <dbReference type="EMBL" id="RZC82042.1"/>
    </source>
</evidence>
<reference evidence="11 12" key="1">
    <citation type="journal article" date="2018" name="Science">
        <title>The opium poppy genome and morphinan production.</title>
        <authorList>
            <person name="Guo L."/>
            <person name="Winzer T."/>
            <person name="Yang X."/>
            <person name="Li Y."/>
            <person name="Ning Z."/>
            <person name="He Z."/>
            <person name="Teodor R."/>
            <person name="Lu Y."/>
            <person name="Bowser T.A."/>
            <person name="Graham I.A."/>
            <person name="Ye K."/>
        </authorList>
    </citation>
    <scope>NUCLEOTIDE SEQUENCE [LARGE SCALE GENOMIC DNA]</scope>
    <source>
        <strain evidence="12">cv. HN1</strain>
        <tissue evidence="11">Leaves</tissue>
    </source>
</reference>
<name>A0A4Y7LBI2_PAPSO</name>
<dbReference type="GO" id="GO:0030245">
    <property type="term" value="P:cellulose catabolic process"/>
    <property type="evidence" value="ECO:0007669"/>
    <property type="project" value="UniProtKB-KW"/>
</dbReference>
<evidence type="ECO:0000256" key="2">
    <source>
        <dbReference type="ARBA" id="ARBA00007072"/>
    </source>
</evidence>
<evidence type="ECO:0000256" key="3">
    <source>
        <dbReference type="ARBA" id="ARBA00012601"/>
    </source>
</evidence>
<feature type="transmembrane region" description="Helical" evidence="9">
    <location>
        <begin position="87"/>
        <end position="107"/>
    </location>
</feature>
<evidence type="ECO:0000313" key="12">
    <source>
        <dbReference type="Proteomes" id="UP000316621"/>
    </source>
</evidence>
<dbReference type="InterPro" id="IPR012341">
    <property type="entry name" value="6hp_glycosidase-like_sf"/>
</dbReference>
<organism evidence="11 12">
    <name type="scientific">Papaver somniferum</name>
    <name type="common">Opium poppy</name>
    <dbReference type="NCBI Taxonomy" id="3469"/>
    <lineage>
        <taxon>Eukaryota</taxon>
        <taxon>Viridiplantae</taxon>
        <taxon>Streptophyta</taxon>
        <taxon>Embryophyta</taxon>
        <taxon>Tracheophyta</taxon>
        <taxon>Spermatophyta</taxon>
        <taxon>Magnoliopsida</taxon>
        <taxon>Ranunculales</taxon>
        <taxon>Papaveraceae</taxon>
        <taxon>Papaveroideae</taxon>
        <taxon>Papaver</taxon>
    </lineage>
</organism>
<dbReference type="Gramene" id="RZC82042">
    <property type="protein sequence ID" value="RZC82042"/>
    <property type="gene ID" value="C5167_044615"/>
</dbReference>
<dbReference type="STRING" id="3469.A0A4Y7LBI2"/>
<keyword evidence="9" id="KW-0812">Transmembrane</keyword>
<evidence type="ECO:0000259" key="10">
    <source>
        <dbReference type="Pfam" id="PF00759"/>
    </source>
</evidence>
<dbReference type="SUPFAM" id="SSF48208">
    <property type="entry name" value="Six-hairpin glycosidases"/>
    <property type="match status" value="1"/>
</dbReference>
<dbReference type="EMBL" id="CM010724">
    <property type="protein sequence ID" value="RZC82042.1"/>
    <property type="molecule type" value="Genomic_DNA"/>
</dbReference>
<protein>
    <recommendedName>
        <fullName evidence="3">cellulase</fullName>
        <ecNumber evidence="3">3.2.1.4</ecNumber>
    </recommendedName>
</protein>
<proteinExistence type="inferred from homology"/>
<keyword evidence="7" id="KW-0326">Glycosidase</keyword>
<comment type="similarity">
    <text evidence="2">Belongs to the glycosyl hydrolase 9 (cellulase E) family.</text>
</comment>
<evidence type="ECO:0000256" key="9">
    <source>
        <dbReference type="SAM" id="Phobius"/>
    </source>
</evidence>
<dbReference type="InterPro" id="IPR008928">
    <property type="entry name" value="6-hairpin_glycosidase_sf"/>
</dbReference>
<keyword evidence="9" id="KW-1133">Transmembrane helix</keyword>
<evidence type="ECO:0000256" key="8">
    <source>
        <dbReference type="ARBA" id="ARBA00023326"/>
    </source>
</evidence>
<sequence>MATEIDEEKSDSSSSSHLSEELSFPFESYQLENQKAKLLINPFEVERELVYPRPKAHYEGVLDRIMKSWKRKPEIKRGVPKHRKGKWLAFGFLFLLLLIVLITVPIVTQKSKRAVEVPRADNYSIALKQALLFFDAQKSGHLVHNRVPWRGDSGLHDGGGRLVGGFYDGGENIKYTFPTAFSMTMLSWSVLEFGHHYRATGEYDHVTEIIRWGVDYILKTFDSTSNYTVSHIYSQVGVAKSNSTMPDDGYCWQRPEDVTYRRSYESVIGGPDLAGEMIAALASASLVFREDELYSRQLIKGAEKLVEFCSLPERHYTYTGQKNKAYNSSDFHDEELWAAAWLFYATGNYEYLSRATNERLAAKTKLFSRTPSLWILSYDNKLPGALLLLTRLRIILGVPYPFEDMLQIYHKVLEKMMCSYMHQYGVLSLQKVRGLIVLGPQPLQYAANAAYMSAVFAGYLQSQGIPSWACGPAYIPLETLKNFSTSQVFTFCLLIL</sequence>
<dbReference type="InterPro" id="IPR001701">
    <property type="entry name" value="Glyco_hydro_9"/>
</dbReference>
<dbReference type="Gene3D" id="1.50.10.10">
    <property type="match status" value="1"/>
</dbReference>
<dbReference type="Proteomes" id="UP000316621">
    <property type="component" value="Chromosome 10"/>
</dbReference>
<evidence type="ECO:0000256" key="5">
    <source>
        <dbReference type="ARBA" id="ARBA00023001"/>
    </source>
</evidence>
<dbReference type="EC" id="3.2.1.4" evidence="3"/>
<dbReference type="Pfam" id="PF00759">
    <property type="entry name" value="Glyco_hydro_9"/>
    <property type="match status" value="1"/>
</dbReference>
<accession>A0A4Y7LBI2</accession>
<dbReference type="AlphaFoldDB" id="A0A4Y7LBI2"/>
<keyword evidence="12" id="KW-1185">Reference proteome</keyword>
<keyword evidence="9" id="KW-0472">Membrane</keyword>
<dbReference type="GO" id="GO:0008810">
    <property type="term" value="F:cellulase activity"/>
    <property type="evidence" value="ECO:0007669"/>
    <property type="project" value="UniProtKB-EC"/>
</dbReference>
<evidence type="ECO:0000256" key="4">
    <source>
        <dbReference type="ARBA" id="ARBA00022801"/>
    </source>
</evidence>
<dbReference type="PANTHER" id="PTHR22298">
    <property type="entry name" value="ENDO-1,4-BETA-GLUCANASE"/>
    <property type="match status" value="1"/>
</dbReference>
<evidence type="ECO:0000256" key="6">
    <source>
        <dbReference type="ARBA" id="ARBA00023277"/>
    </source>
</evidence>
<evidence type="ECO:0000256" key="1">
    <source>
        <dbReference type="ARBA" id="ARBA00000966"/>
    </source>
</evidence>
<keyword evidence="6" id="KW-0119">Carbohydrate metabolism</keyword>